<accession>A0A2P8GUL4</accession>
<dbReference type="SUPFAM" id="SSF46785">
    <property type="entry name" value="Winged helix' DNA-binding domain"/>
    <property type="match status" value="1"/>
</dbReference>
<organism evidence="5 7">
    <name type="scientific">Labedella gwakjiensis</name>
    <dbReference type="NCBI Taxonomy" id="390269"/>
    <lineage>
        <taxon>Bacteria</taxon>
        <taxon>Bacillati</taxon>
        <taxon>Actinomycetota</taxon>
        <taxon>Actinomycetes</taxon>
        <taxon>Micrococcales</taxon>
        <taxon>Microbacteriaceae</taxon>
        <taxon>Labedella</taxon>
    </lineage>
</organism>
<dbReference type="EMBL" id="RZGY01000001">
    <property type="protein sequence ID" value="RUQ87743.1"/>
    <property type="molecule type" value="Genomic_DNA"/>
</dbReference>
<evidence type="ECO:0000259" key="4">
    <source>
        <dbReference type="PROSITE" id="PS51000"/>
    </source>
</evidence>
<proteinExistence type="predicted"/>
<keyword evidence="8" id="KW-1185">Reference proteome</keyword>
<keyword evidence="2 5" id="KW-0238">DNA-binding</keyword>
<dbReference type="InterPro" id="IPR001034">
    <property type="entry name" value="DeoR_HTH"/>
</dbReference>
<evidence type="ECO:0000313" key="5">
    <source>
        <dbReference type="EMBL" id="PSL37662.1"/>
    </source>
</evidence>
<dbReference type="AlphaFoldDB" id="A0A2P8GUL4"/>
<dbReference type="Gene3D" id="1.10.10.10">
    <property type="entry name" value="Winged helix-like DNA-binding domain superfamily/Winged helix DNA-binding domain"/>
    <property type="match status" value="1"/>
</dbReference>
<dbReference type="InterPro" id="IPR036390">
    <property type="entry name" value="WH_DNA-bd_sf"/>
</dbReference>
<evidence type="ECO:0000313" key="8">
    <source>
        <dbReference type="Proteomes" id="UP000268291"/>
    </source>
</evidence>
<dbReference type="Pfam" id="PF08279">
    <property type="entry name" value="HTH_11"/>
    <property type="match status" value="1"/>
</dbReference>
<protein>
    <submittedName>
        <fullName evidence="5">Putative DNA-binding transcriptional regulator YafY</fullName>
    </submittedName>
    <submittedName>
        <fullName evidence="6">WYL domain-containing protein</fullName>
    </submittedName>
</protein>
<comment type="caution">
    <text evidence="5">The sequence shown here is derived from an EMBL/GenBank/DDBJ whole genome shotgun (WGS) entry which is preliminary data.</text>
</comment>
<dbReference type="PROSITE" id="PS00894">
    <property type="entry name" value="HTH_DEOR_1"/>
    <property type="match status" value="1"/>
</dbReference>
<dbReference type="RefSeq" id="WP_106562778.1">
    <property type="nucleotide sequence ID" value="NZ_PYAU01000001.1"/>
</dbReference>
<dbReference type="PROSITE" id="PS52050">
    <property type="entry name" value="WYL"/>
    <property type="match status" value="1"/>
</dbReference>
<dbReference type="InterPro" id="IPR026881">
    <property type="entry name" value="WYL_dom"/>
</dbReference>
<dbReference type="Proteomes" id="UP000241203">
    <property type="component" value="Unassembled WGS sequence"/>
</dbReference>
<dbReference type="InterPro" id="IPR051534">
    <property type="entry name" value="CBASS_pafABC_assoc_protein"/>
</dbReference>
<dbReference type="GO" id="GO:0003677">
    <property type="term" value="F:DNA binding"/>
    <property type="evidence" value="ECO:0007669"/>
    <property type="project" value="UniProtKB-KW"/>
</dbReference>
<gene>
    <name evidence="5" type="ORF">CLV49_1269</name>
    <name evidence="6" type="ORF">ELQ93_12855</name>
</gene>
<evidence type="ECO:0000313" key="6">
    <source>
        <dbReference type="EMBL" id="RUQ87743.1"/>
    </source>
</evidence>
<reference evidence="5 7" key="1">
    <citation type="submission" date="2018-03" db="EMBL/GenBank/DDBJ databases">
        <title>Genomic Encyclopedia of Archaeal and Bacterial Type Strains, Phase II (KMG-II): from individual species to whole genera.</title>
        <authorList>
            <person name="Goeker M."/>
        </authorList>
    </citation>
    <scope>NUCLEOTIDE SEQUENCE [LARGE SCALE GENOMIC DNA]</scope>
    <source>
        <strain evidence="5 7">DSM 21548</strain>
    </source>
</reference>
<evidence type="ECO:0000313" key="7">
    <source>
        <dbReference type="Proteomes" id="UP000241203"/>
    </source>
</evidence>
<feature type="domain" description="HTH deoR-type" evidence="4">
    <location>
        <begin position="4"/>
        <end position="63"/>
    </location>
</feature>
<dbReference type="EMBL" id="PYAU01000001">
    <property type="protein sequence ID" value="PSL37662.1"/>
    <property type="molecule type" value="Genomic_DNA"/>
</dbReference>
<sequence length="339" mass="37581">MAETTNRVLALLSLLQTHRQWSGTELARRLDVTPRTLRRDVERLRELGYRIGAARGAAGGYRLEPGERLPPLLLSDAEAVTTAIGLRVAASLGLTDGEDTTLSALAKFEQVLPSALRERVNALGGHVEARSPRAQGVSTDLLGRLALACRDRERLRFRYTAADGAESERVAEPATLVSAERAWYLVAWDVRREDWRTFRVDRMDALLRTRVTFPERDLPYDDAAEYVRQRLASVWAEPGSPPCAAVLTMPIERMLEWFGPYARGAEAVDDEHVRWPIAADAIEVMLSSLVWIPAGVEYRLEGSPEFLAAARDTAVRLTRAVAASSAASTEHPTRRPTES</sequence>
<name>A0A2P8GUL4_9MICO</name>
<dbReference type="InterPro" id="IPR013196">
    <property type="entry name" value="HTH_11"/>
</dbReference>
<dbReference type="PANTHER" id="PTHR34580">
    <property type="match status" value="1"/>
</dbReference>
<dbReference type="InterPro" id="IPR018356">
    <property type="entry name" value="Tscrpt_reg_HTH_DeoR_CS"/>
</dbReference>
<dbReference type="Proteomes" id="UP000268291">
    <property type="component" value="Unassembled WGS sequence"/>
</dbReference>
<keyword evidence="3" id="KW-0804">Transcription</keyword>
<evidence type="ECO:0000256" key="2">
    <source>
        <dbReference type="ARBA" id="ARBA00023125"/>
    </source>
</evidence>
<dbReference type="GO" id="GO:0003700">
    <property type="term" value="F:DNA-binding transcription factor activity"/>
    <property type="evidence" value="ECO:0007669"/>
    <property type="project" value="InterPro"/>
</dbReference>
<evidence type="ECO:0000256" key="1">
    <source>
        <dbReference type="ARBA" id="ARBA00023015"/>
    </source>
</evidence>
<dbReference type="PROSITE" id="PS51000">
    <property type="entry name" value="HTH_DEOR_2"/>
    <property type="match status" value="1"/>
</dbReference>
<dbReference type="OrthoDB" id="8555652at2"/>
<reference evidence="6 8" key="2">
    <citation type="submission" date="2018-12" db="EMBL/GenBank/DDBJ databases">
        <authorList>
            <person name="hu s."/>
            <person name="Xu Y."/>
            <person name="Xu B."/>
            <person name="Li F."/>
        </authorList>
    </citation>
    <scope>NUCLEOTIDE SEQUENCE [LARGE SCALE GENOMIC DNA]</scope>
    <source>
        <strain evidence="6 8">KSW2-17</strain>
    </source>
</reference>
<dbReference type="Pfam" id="PF13280">
    <property type="entry name" value="WYL"/>
    <property type="match status" value="1"/>
</dbReference>
<evidence type="ECO:0000256" key="3">
    <source>
        <dbReference type="ARBA" id="ARBA00023163"/>
    </source>
</evidence>
<dbReference type="PANTHER" id="PTHR34580:SF3">
    <property type="entry name" value="PROTEIN PAFB"/>
    <property type="match status" value="1"/>
</dbReference>
<dbReference type="InterPro" id="IPR036388">
    <property type="entry name" value="WH-like_DNA-bd_sf"/>
</dbReference>
<keyword evidence="1" id="KW-0805">Transcription regulation</keyword>